<evidence type="ECO:0000256" key="8">
    <source>
        <dbReference type="ARBA" id="ARBA00023157"/>
    </source>
</evidence>
<comment type="subcellular location">
    <subcellularLocation>
        <location evidence="1">Membrane</location>
        <topology evidence="1">Multi-pass membrane protein</topology>
    </subcellularLocation>
</comment>
<keyword evidence="7 11" id="KW-0472">Membrane</keyword>
<dbReference type="RefSeq" id="WP_109270097.1">
    <property type="nucleotide sequence ID" value="NZ_QFFF01000001.1"/>
</dbReference>
<protein>
    <submittedName>
        <fullName evidence="15">DNA polymerase III subunit epsilon</fullName>
    </submittedName>
</protein>
<feature type="transmembrane region" description="Helical" evidence="11">
    <location>
        <begin position="782"/>
        <end position="801"/>
    </location>
</feature>
<feature type="domain" description="NAD-dependent epimerase/dehydratase" evidence="12">
    <location>
        <begin position="19"/>
        <end position="243"/>
    </location>
</feature>
<evidence type="ECO:0000256" key="2">
    <source>
        <dbReference type="ARBA" id="ARBA00006214"/>
    </source>
</evidence>
<feature type="region of interest" description="Disordered" evidence="10">
    <location>
        <begin position="395"/>
        <end position="417"/>
    </location>
</feature>
<evidence type="ECO:0000256" key="11">
    <source>
        <dbReference type="SAM" id="Phobius"/>
    </source>
</evidence>
<keyword evidence="4" id="KW-0874">Quinone</keyword>
<feature type="transmembrane region" description="Helical" evidence="11">
    <location>
        <begin position="646"/>
        <end position="663"/>
    </location>
</feature>
<dbReference type="CDD" id="cd12919">
    <property type="entry name" value="VKOR_2"/>
    <property type="match status" value="1"/>
</dbReference>
<feature type="transmembrane region" description="Helical" evidence="11">
    <location>
        <begin position="707"/>
        <end position="734"/>
    </location>
</feature>
<gene>
    <name evidence="15" type="ORF">DF286_03050</name>
</gene>
<dbReference type="PANTHER" id="PTHR43245">
    <property type="entry name" value="BIFUNCTIONAL POLYMYXIN RESISTANCE PROTEIN ARNA"/>
    <property type="match status" value="1"/>
</dbReference>
<feature type="compositionally biased region" description="Basic and acidic residues" evidence="10">
    <location>
        <begin position="395"/>
        <end position="408"/>
    </location>
</feature>
<comment type="caution">
    <text evidence="15">The sequence shown here is derived from an EMBL/GenBank/DDBJ whole genome shotgun (WGS) entry which is preliminary data.</text>
</comment>
<evidence type="ECO:0000256" key="7">
    <source>
        <dbReference type="ARBA" id="ARBA00023136"/>
    </source>
</evidence>
<accession>A0A2U2J0W5</accession>
<evidence type="ECO:0000256" key="5">
    <source>
        <dbReference type="ARBA" id="ARBA00022989"/>
    </source>
</evidence>
<dbReference type="EMBL" id="QFFF01000001">
    <property type="protein sequence ID" value="PWG01957.1"/>
    <property type="molecule type" value="Genomic_DNA"/>
</dbReference>
<evidence type="ECO:0000256" key="4">
    <source>
        <dbReference type="ARBA" id="ARBA00022719"/>
    </source>
</evidence>
<keyword evidence="9" id="KW-0676">Redox-active center</keyword>
<evidence type="ECO:0000259" key="13">
    <source>
        <dbReference type="Pfam" id="PF03779"/>
    </source>
</evidence>
<evidence type="ECO:0000256" key="9">
    <source>
        <dbReference type="ARBA" id="ARBA00023284"/>
    </source>
</evidence>
<sequence>MAEEARLSDSPSENAKGVVLVTGASGFIGSAVIRKLGNDYQVVGLDRAGPPDPPSPAVAIDFDLGSDEAVRKALEEVRDQFGSRIASVIHLAAYYDVSGEPNPLYEKITVEGTRRLIDGLQSFEVEQFVYASTMLVHRATNSPDEPIDEDSPIDPSWAYPESKVRTEAVLKERHGDIPVVFLRIAGVYEDEGHQPFIAEQIARIYEHRLIAHVYPGMLCAGQSFVHLDDLTDAIARLVERRRDLPAELPLLIGEPEALGYAEVQDIIGCTLHGEGWDTFRIPQPIARAGAWVQSEVLGSGSSIKPWMVEASNDHYVLDISRARQFLGWEPKHRLRDALPKMVAALKRDPQGWYKANKLNPALVAWYGQRPVAPAHAEHDGGADPGMDHMAMGHTEGRHESDDMSHGQDAEPAMAHGGDHDDMAMMDADARRTRWVHFATIGLGAWLAASPLVYDAVTSGTVDDAVRAVTVDRGLPSVEWRAGVLMISDVISGMLLMLFGAMSLSKRTAWFGQWASCFVGIWLLFAPLIFWSPSAAQYQNDMLIGALAIAFSVLVPMMPGMSMAGMMDPKSVPPGWTYGPSTAAQRLPIAALGLIGLLISRMLTAYQLGHIDSAWEPFFMGSPADPRNGTEEIITSDVSKAWPIPDAGLGAVSYIFEILMAVMGTRDRWRTMPWMVTFFGILVIPLGVISIYFIIIQPIMIGTWSTPALIAGLAMVVMIPFALDEVIAMGQFLYWAHCRGKPLIRTFFKGDAVDKGEEYTGDALSASPSAAWAEARRGVTLPWTLAVSTVMGAFLMLTRLVFGTDGAMANSDHLVGALVITVAIIATAEVARALRFVNVAFGAWLVAAPFLLEGANSTATIASIAIGLALVALSLPRGKRSTEHYAGWDKYVV</sequence>
<evidence type="ECO:0000256" key="3">
    <source>
        <dbReference type="ARBA" id="ARBA00022692"/>
    </source>
</evidence>
<evidence type="ECO:0000259" key="12">
    <source>
        <dbReference type="Pfam" id="PF01370"/>
    </source>
</evidence>
<evidence type="ECO:0000313" key="15">
    <source>
        <dbReference type="EMBL" id="PWG01957.1"/>
    </source>
</evidence>
<feature type="transmembrane region" description="Helical" evidence="11">
    <location>
        <begin position="813"/>
        <end position="830"/>
    </location>
</feature>
<keyword evidence="8" id="KW-1015">Disulfide bond</keyword>
<feature type="transmembrane region" description="Helical" evidence="11">
    <location>
        <begin position="479"/>
        <end position="498"/>
    </location>
</feature>
<feature type="transmembrane region" description="Helical" evidence="11">
    <location>
        <begin position="510"/>
        <end position="530"/>
    </location>
</feature>
<dbReference type="InterPro" id="IPR005530">
    <property type="entry name" value="SPW"/>
</dbReference>
<dbReference type="AlphaFoldDB" id="A0A2U2J0W5"/>
<feature type="transmembrane region" description="Helical" evidence="11">
    <location>
        <begin position="542"/>
        <end position="565"/>
    </location>
</feature>
<dbReference type="Pfam" id="PF01370">
    <property type="entry name" value="Epimerase"/>
    <property type="match status" value="1"/>
</dbReference>
<dbReference type="InterPro" id="IPR050177">
    <property type="entry name" value="Lipid_A_modif_metabolic_enz"/>
</dbReference>
<name>A0A2U2J0W5_9SPHN</name>
<feature type="domain" description="Vitamin K epoxide reductase" evidence="14">
    <location>
        <begin position="587"/>
        <end position="721"/>
    </location>
</feature>
<reference evidence="15 16" key="1">
    <citation type="submission" date="2018-05" db="EMBL/GenBank/DDBJ databases">
        <title>Genome of Sphingosinicella humi QZX222.</title>
        <authorList>
            <person name="Qiao Z."/>
            <person name="Wang G."/>
        </authorList>
    </citation>
    <scope>NUCLEOTIDE SEQUENCE [LARGE SCALE GENOMIC DNA]</scope>
    <source>
        <strain evidence="15 16">QZX222</strain>
    </source>
</reference>
<dbReference type="GO" id="GO:0016491">
    <property type="term" value="F:oxidoreductase activity"/>
    <property type="evidence" value="ECO:0007669"/>
    <property type="project" value="UniProtKB-KW"/>
</dbReference>
<dbReference type="Proteomes" id="UP000245916">
    <property type="component" value="Unassembled WGS sequence"/>
</dbReference>
<evidence type="ECO:0000259" key="14">
    <source>
        <dbReference type="Pfam" id="PF07884"/>
    </source>
</evidence>
<dbReference type="GO" id="GO:0048038">
    <property type="term" value="F:quinone binding"/>
    <property type="evidence" value="ECO:0007669"/>
    <property type="project" value="UniProtKB-KW"/>
</dbReference>
<evidence type="ECO:0000256" key="6">
    <source>
        <dbReference type="ARBA" id="ARBA00023002"/>
    </source>
</evidence>
<dbReference type="InterPro" id="IPR001509">
    <property type="entry name" value="Epimerase_deHydtase"/>
</dbReference>
<dbReference type="Gene3D" id="1.20.1440.130">
    <property type="entry name" value="VKOR domain"/>
    <property type="match status" value="1"/>
</dbReference>
<feature type="transmembrane region" description="Helical" evidence="11">
    <location>
        <begin position="857"/>
        <end position="874"/>
    </location>
</feature>
<dbReference type="Gene3D" id="3.40.50.720">
    <property type="entry name" value="NAD(P)-binding Rossmann-like Domain"/>
    <property type="match status" value="1"/>
</dbReference>
<dbReference type="Pfam" id="PF03779">
    <property type="entry name" value="SPW"/>
    <property type="match status" value="1"/>
</dbReference>
<dbReference type="InterPro" id="IPR012932">
    <property type="entry name" value="VKOR"/>
</dbReference>
<organism evidence="15 16">
    <name type="scientific">Allosphingosinicella humi</name>
    <dbReference type="NCBI Taxonomy" id="2068657"/>
    <lineage>
        <taxon>Bacteria</taxon>
        <taxon>Pseudomonadati</taxon>
        <taxon>Pseudomonadota</taxon>
        <taxon>Alphaproteobacteria</taxon>
        <taxon>Sphingomonadales</taxon>
        <taxon>Sphingomonadaceae</taxon>
        <taxon>Allosphingosinicella</taxon>
    </lineage>
</organism>
<keyword evidence="6" id="KW-0560">Oxidoreductase</keyword>
<dbReference type="OrthoDB" id="9814124at2"/>
<feature type="transmembrane region" description="Helical" evidence="11">
    <location>
        <begin position="434"/>
        <end position="453"/>
    </location>
</feature>
<dbReference type="InterPro" id="IPR038354">
    <property type="entry name" value="VKOR_sf"/>
</dbReference>
<comment type="similarity">
    <text evidence="2">Belongs to the VKOR family.</text>
</comment>
<dbReference type="InterPro" id="IPR036291">
    <property type="entry name" value="NAD(P)-bd_dom_sf"/>
</dbReference>
<keyword evidence="3 11" id="KW-0812">Transmembrane</keyword>
<proteinExistence type="inferred from homology"/>
<keyword evidence="16" id="KW-1185">Reference proteome</keyword>
<evidence type="ECO:0000256" key="10">
    <source>
        <dbReference type="SAM" id="MobiDB-lite"/>
    </source>
</evidence>
<feature type="transmembrane region" description="Helical" evidence="11">
    <location>
        <begin position="586"/>
        <end position="607"/>
    </location>
</feature>
<dbReference type="Pfam" id="PF07884">
    <property type="entry name" value="VKOR"/>
    <property type="match status" value="1"/>
</dbReference>
<evidence type="ECO:0000256" key="1">
    <source>
        <dbReference type="ARBA" id="ARBA00004141"/>
    </source>
</evidence>
<feature type="transmembrane region" description="Helical" evidence="11">
    <location>
        <begin position="675"/>
        <end position="695"/>
    </location>
</feature>
<dbReference type="GO" id="GO:0016020">
    <property type="term" value="C:membrane"/>
    <property type="evidence" value="ECO:0007669"/>
    <property type="project" value="UniProtKB-SubCell"/>
</dbReference>
<dbReference type="SUPFAM" id="SSF51735">
    <property type="entry name" value="NAD(P)-binding Rossmann-fold domains"/>
    <property type="match status" value="1"/>
</dbReference>
<feature type="domain" description="SPW repeat-containing integral membrane" evidence="13">
    <location>
        <begin position="782"/>
        <end position="874"/>
    </location>
</feature>
<evidence type="ECO:0000313" key="16">
    <source>
        <dbReference type="Proteomes" id="UP000245916"/>
    </source>
</evidence>
<keyword evidence="5 11" id="KW-1133">Transmembrane helix</keyword>